<gene>
    <name evidence="1" type="ORF">CERSUDRAFT_75796</name>
</gene>
<dbReference type="AlphaFoldDB" id="M2R735"/>
<dbReference type="HOGENOM" id="CLU_1214602_0_0_1"/>
<protein>
    <recommendedName>
        <fullName evidence="3">BTB domain-containing protein</fullName>
    </recommendedName>
</protein>
<dbReference type="STRING" id="914234.M2R735"/>
<accession>M2R735</accession>
<evidence type="ECO:0008006" key="3">
    <source>
        <dbReference type="Google" id="ProtNLM"/>
    </source>
</evidence>
<name>M2R735_CERS8</name>
<reference evidence="1 2" key="1">
    <citation type="journal article" date="2012" name="Proc. Natl. Acad. Sci. U.S.A.">
        <title>Comparative genomics of Ceriporiopsis subvermispora and Phanerochaete chrysosporium provide insight into selective ligninolysis.</title>
        <authorList>
            <person name="Fernandez-Fueyo E."/>
            <person name="Ruiz-Duenas F.J."/>
            <person name="Ferreira P."/>
            <person name="Floudas D."/>
            <person name="Hibbett D.S."/>
            <person name="Canessa P."/>
            <person name="Larrondo L.F."/>
            <person name="James T.Y."/>
            <person name="Seelenfreund D."/>
            <person name="Lobos S."/>
            <person name="Polanco R."/>
            <person name="Tello M."/>
            <person name="Honda Y."/>
            <person name="Watanabe T."/>
            <person name="Watanabe T."/>
            <person name="Ryu J.S."/>
            <person name="Kubicek C.P."/>
            <person name="Schmoll M."/>
            <person name="Gaskell J."/>
            <person name="Hammel K.E."/>
            <person name="St John F.J."/>
            <person name="Vanden Wymelenberg A."/>
            <person name="Sabat G."/>
            <person name="Splinter BonDurant S."/>
            <person name="Syed K."/>
            <person name="Yadav J.S."/>
            <person name="Doddapaneni H."/>
            <person name="Subramanian V."/>
            <person name="Lavin J.L."/>
            <person name="Oguiza J.A."/>
            <person name="Perez G."/>
            <person name="Pisabarro A.G."/>
            <person name="Ramirez L."/>
            <person name="Santoyo F."/>
            <person name="Master E."/>
            <person name="Coutinho P.M."/>
            <person name="Henrissat B."/>
            <person name="Lombard V."/>
            <person name="Magnuson J.K."/>
            <person name="Kuees U."/>
            <person name="Hori C."/>
            <person name="Igarashi K."/>
            <person name="Samejima M."/>
            <person name="Held B.W."/>
            <person name="Barry K.W."/>
            <person name="LaButti K.M."/>
            <person name="Lapidus A."/>
            <person name="Lindquist E.A."/>
            <person name="Lucas S.M."/>
            <person name="Riley R."/>
            <person name="Salamov A.A."/>
            <person name="Hoffmeister D."/>
            <person name="Schwenk D."/>
            <person name="Hadar Y."/>
            <person name="Yarden O."/>
            <person name="de Vries R.P."/>
            <person name="Wiebenga A."/>
            <person name="Stenlid J."/>
            <person name="Eastwood D."/>
            <person name="Grigoriev I.V."/>
            <person name="Berka R.M."/>
            <person name="Blanchette R.A."/>
            <person name="Kersten P."/>
            <person name="Martinez A.T."/>
            <person name="Vicuna R."/>
            <person name="Cullen D."/>
        </authorList>
    </citation>
    <scope>NUCLEOTIDE SEQUENCE [LARGE SCALE GENOMIC DNA]</scope>
    <source>
        <strain evidence="1 2">B</strain>
    </source>
</reference>
<sequence length="228" mass="25171">MHVDGCPLAEMHDLPSELGHLLHVLYSGRGALKYERVDFAPLTATIRMAHKYQVHDLLTDALVLLRTYFTDNLEVLQKAYSAGGSFALKRPTDAEAITVVALARLTDTEMLLPVALYTCFQLDARSLLRGAALPDGANVSLSPDDLLRSKTNPRTQGSYVQSGKEFALFRPRAGFYEDIFGKGILCAQCVVKLRKSHDEEITRAWKKLPGTMGLKVPNWCGGREGNPP</sequence>
<evidence type="ECO:0000313" key="1">
    <source>
        <dbReference type="EMBL" id="EMD34207.1"/>
    </source>
</evidence>
<dbReference type="Proteomes" id="UP000016930">
    <property type="component" value="Unassembled WGS sequence"/>
</dbReference>
<keyword evidence="2" id="KW-1185">Reference proteome</keyword>
<dbReference type="OrthoDB" id="2800059at2759"/>
<proteinExistence type="predicted"/>
<organism evidence="1 2">
    <name type="scientific">Ceriporiopsis subvermispora (strain B)</name>
    <name type="common">White-rot fungus</name>
    <name type="synonym">Gelatoporia subvermispora</name>
    <dbReference type="NCBI Taxonomy" id="914234"/>
    <lineage>
        <taxon>Eukaryota</taxon>
        <taxon>Fungi</taxon>
        <taxon>Dikarya</taxon>
        <taxon>Basidiomycota</taxon>
        <taxon>Agaricomycotina</taxon>
        <taxon>Agaricomycetes</taxon>
        <taxon>Polyporales</taxon>
        <taxon>Gelatoporiaceae</taxon>
        <taxon>Gelatoporia</taxon>
    </lineage>
</organism>
<evidence type="ECO:0000313" key="2">
    <source>
        <dbReference type="Proteomes" id="UP000016930"/>
    </source>
</evidence>
<dbReference type="EMBL" id="KB445803">
    <property type="protein sequence ID" value="EMD34207.1"/>
    <property type="molecule type" value="Genomic_DNA"/>
</dbReference>